<name>A0A9D9HH92_9SPIR</name>
<feature type="domain" description="Fe-containing alcohol dehydrogenase-like C-terminal" evidence="6">
    <location>
        <begin position="204"/>
        <end position="385"/>
    </location>
</feature>
<dbReference type="GO" id="GO:0004022">
    <property type="term" value="F:alcohol dehydrogenase (NAD+) activity"/>
    <property type="evidence" value="ECO:0007669"/>
    <property type="project" value="TreeGrafter"/>
</dbReference>
<reference evidence="7" key="1">
    <citation type="submission" date="2020-10" db="EMBL/GenBank/DDBJ databases">
        <authorList>
            <person name="Gilroy R."/>
        </authorList>
    </citation>
    <scope>NUCLEOTIDE SEQUENCE</scope>
    <source>
        <strain evidence="7">B3-4054</strain>
    </source>
</reference>
<keyword evidence="3" id="KW-0560">Oxidoreductase</keyword>
<evidence type="ECO:0000256" key="1">
    <source>
        <dbReference type="ARBA" id="ARBA00001962"/>
    </source>
</evidence>
<comment type="cofactor">
    <cofactor evidence="1">
        <name>Fe cation</name>
        <dbReference type="ChEBI" id="CHEBI:24875"/>
    </cofactor>
</comment>
<dbReference type="PROSITE" id="PS00060">
    <property type="entry name" value="ADH_IRON_2"/>
    <property type="match status" value="1"/>
</dbReference>
<dbReference type="SUPFAM" id="SSF56796">
    <property type="entry name" value="Dehydroquinate synthase-like"/>
    <property type="match status" value="1"/>
</dbReference>
<comment type="caution">
    <text evidence="7">The sequence shown here is derived from an EMBL/GenBank/DDBJ whole genome shotgun (WGS) entry which is preliminary data.</text>
</comment>
<gene>
    <name evidence="7" type="ORF">IAA96_04575</name>
</gene>
<dbReference type="PANTHER" id="PTHR11496">
    <property type="entry name" value="ALCOHOL DEHYDROGENASE"/>
    <property type="match status" value="1"/>
</dbReference>
<dbReference type="InterPro" id="IPR001670">
    <property type="entry name" value="ADH_Fe/GldA"/>
</dbReference>
<dbReference type="AlphaFoldDB" id="A0A9D9HH92"/>
<dbReference type="Proteomes" id="UP000823616">
    <property type="component" value="Unassembled WGS sequence"/>
</dbReference>
<evidence type="ECO:0000256" key="3">
    <source>
        <dbReference type="ARBA" id="ARBA00023002"/>
    </source>
</evidence>
<sequence length="401" mass="42878">MFICKRIFCRIFQLGLRLAIPFLPYRKPEILSQTGSLPDILKKRGIRSVLLVTDAGIRKLGLTAGLEQSLAQAGIACAVYPGTVANPTTRNVEEAAALYREHHCNGIIGFGGGSSIDCAKALGARIARPGKPLAKMKGILHVRKKIPFLAAVPTTAGTGSEATLAAVITDSETRHKYAINDFPLIPACAVLEPELTTGLPPALTAQTGMDALTHAVEAYIGRATTGETRRDAVLAVRLIFGNLVQAFEHGSDLAARRNLLLAAFHAGSAFSKSYVGYIHAIAHSLGGKYNTPHGLANAVILPAVLEAYGKAAQKKLGRLAIQAGLTPPDTPEPEAAAFFLARIKELKRRLGIGDTIPEIRTEDIPQLARWADKEANPLYPVPRLMDAGELAAFYFRLAGKE</sequence>
<evidence type="ECO:0000256" key="4">
    <source>
        <dbReference type="ARBA" id="ARBA00023027"/>
    </source>
</evidence>
<evidence type="ECO:0000256" key="2">
    <source>
        <dbReference type="ARBA" id="ARBA00007358"/>
    </source>
</evidence>
<comment type="similarity">
    <text evidence="2">Belongs to the iron-containing alcohol dehydrogenase family.</text>
</comment>
<dbReference type="Gene3D" id="1.20.1090.10">
    <property type="entry name" value="Dehydroquinate synthase-like - alpha domain"/>
    <property type="match status" value="1"/>
</dbReference>
<dbReference type="FunFam" id="3.40.50.1970:FF:000003">
    <property type="entry name" value="Alcohol dehydrogenase, iron-containing"/>
    <property type="match status" value="1"/>
</dbReference>
<proteinExistence type="inferred from homology"/>
<dbReference type="Gene3D" id="3.40.50.1970">
    <property type="match status" value="1"/>
</dbReference>
<dbReference type="InterPro" id="IPR018211">
    <property type="entry name" value="ADH_Fe_CS"/>
</dbReference>
<dbReference type="InterPro" id="IPR039697">
    <property type="entry name" value="Alcohol_dehydrogenase_Fe"/>
</dbReference>
<accession>A0A9D9HH92</accession>
<dbReference type="InterPro" id="IPR056798">
    <property type="entry name" value="ADH_Fe_C"/>
</dbReference>
<organism evidence="7 8">
    <name type="scientific">Candidatus Avitreponema avistercoris</name>
    <dbReference type="NCBI Taxonomy" id="2840705"/>
    <lineage>
        <taxon>Bacteria</taxon>
        <taxon>Pseudomonadati</taxon>
        <taxon>Spirochaetota</taxon>
        <taxon>Spirochaetia</taxon>
        <taxon>Spirochaetales</taxon>
        <taxon>Candidatus Avitreponema</taxon>
    </lineage>
</organism>
<reference evidence="7" key="2">
    <citation type="journal article" date="2021" name="PeerJ">
        <title>Extensive microbial diversity within the chicken gut microbiome revealed by metagenomics and culture.</title>
        <authorList>
            <person name="Gilroy R."/>
            <person name="Ravi A."/>
            <person name="Getino M."/>
            <person name="Pursley I."/>
            <person name="Horton D.L."/>
            <person name="Alikhan N.F."/>
            <person name="Baker D."/>
            <person name="Gharbi K."/>
            <person name="Hall N."/>
            <person name="Watson M."/>
            <person name="Adriaenssens E.M."/>
            <person name="Foster-Nyarko E."/>
            <person name="Jarju S."/>
            <person name="Secka A."/>
            <person name="Antonio M."/>
            <person name="Oren A."/>
            <person name="Chaudhuri R.R."/>
            <person name="La Ragione R."/>
            <person name="Hildebrand F."/>
            <person name="Pallen M.J."/>
        </authorList>
    </citation>
    <scope>NUCLEOTIDE SEQUENCE</scope>
    <source>
        <strain evidence="7">B3-4054</strain>
    </source>
</reference>
<dbReference type="Pfam" id="PF00465">
    <property type="entry name" value="Fe-ADH"/>
    <property type="match status" value="1"/>
</dbReference>
<dbReference type="PROSITE" id="PS00913">
    <property type="entry name" value="ADH_IRON_1"/>
    <property type="match status" value="1"/>
</dbReference>
<evidence type="ECO:0000259" key="6">
    <source>
        <dbReference type="Pfam" id="PF25137"/>
    </source>
</evidence>
<evidence type="ECO:0000259" key="5">
    <source>
        <dbReference type="Pfam" id="PF00465"/>
    </source>
</evidence>
<keyword evidence="4" id="KW-0520">NAD</keyword>
<evidence type="ECO:0000313" key="7">
    <source>
        <dbReference type="EMBL" id="MBO8450363.1"/>
    </source>
</evidence>
<protein>
    <submittedName>
        <fullName evidence="7">Iron-containing alcohol dehydrogenase</fullName>
    </submittedName>
</protein>
<feature type="domain" description="Alcohol dehydrogenase iron-type/glycerol dehydrogenase GldA" evidence="5">
    <location>
        <begin position="35"/>
        <end position="193"/>
    </location>
</feature>
<dbReference type="GO" id="GO:0046872">
    <property type="term" value="F:metal ion binding"/>
    <property type="evidence" value="ECO:0007669"/>
    <property type="project" value="InterPro"/>
</dbReference>
<dbReference type="EMBL" id="JADIMS010000075">
    <property type="protein sequence ID" value="MBO8450363.1"/>
    <property type="molecule type" value="Genomic_DNA"/>
</dbReference>
<dbReference type="Pfam" id="PF25137">
    <property type="entry name" value="ADH_Fe_C"/>
    <property type="match status" value="1"/>
</dbReference>
<dbReference type="CDD" id="cd08189">
    <property type="entry name" value="Fe-ADH-like"/>
    <property type="match status" value="1"/>
</dbReference>
<dbReference type="PANTHER" id="PTHR11496:SF102">
    <property type="entry name" value="ALCOHOL DEHYDROGENASE 4"/>
    <property type="match status" value="1"/>
</dbReference>
<evidence type="ECO:0000313" key="8">
    <source>
        <dbReference type="Proteomes" id="UP000823616"/>
    </source>
</evidence>